<evidence type="ECO:0000256" key="2">
    <source>
        <dbReference type="SAM" id="Phobius"/>
    </source>
</evidence>
<evidence type="ECO:0000313" key="5">
    <source>
        <dbReference type="Proteomes" id="UP000003558"/>
    </source>
</evidence>
<dbReference type="InterPro" id="IPR006311">
    <property type="entry name" value="TAT_signal"/>
</dbReference>
<feature type="compositionally biased region" description="Basic and acidic residues" evidence="1">
    <location>
        <begin position="466"/>
        <end position="500"/>
    </location>
</feature>
<feature type="compositionally biased region" description="Pro residues" evidence="1">
    <location>
        <begin position="421"/>
        <end position="432"/>
    </location>
</feature>
<evidence type="ECO:0000256" key="1">
    <source>
        <dbReference type="SAM" id="MobiDB-lite"/>
    </source>
</evidence>
<accession>F9VYE1</accession>
<name>F9VYE1_9ACTN</name>
<dbReference type="GO" id="GO:0016491">
    <property type="term" value="F:oxidoreductase activity"/>
    <property type="evidence" value="ECO:0007669"/>
    <property type="project" value="InterPro"/>
</dbReference>
<comment type="caution">
    <text evidence="4">The sequence shown here is derived from an EMBL/GenBank/DDBJ whole genome shotgun (WGS) entry which is preliminary data.</text>
</comment>
<proteinExistence type="predicted"/>
<keyword evidence="2" id="KW-0472">Membrane</keyword>
<gene>
    <name evidence="4" type="ORF">GOALK_087_00281</name>
</gene>
<evidence type="ECO:0000259" key="3">
    <source>
        <dbReference type="Pfam" id="PF09995"/>
    </source>
</evidence>
<keyword evidence="2" id="KW-0812">Transmembrane</keyword>
<dbReference type="AlphaFoldDB" id="F9VYE1"/>
<sequence length="681" mass="75942">MEDLNRRRLLKAGGVVGAAGAVAAVAPATPWTWSPANSLPGRGAGTDPRTLWDDEADPVIAKVIDSGQAPKVNKLLRTWHKNAQPLPAGLPPELRDFMEHARQLPSWTDQSKLADAVKFNEKRGTYLGVIYGFASGMMSTLIPKEARAVYYSKGGWDLKDRISKTAKLGYDIGSLNAYQPGGEMVVTCLKTRMAHAGVRHLLPQSPHWVHSASEDVPISQADIMVTWHSLPTTVMRNFRKWQVPIAADESAGFLHSWQITAHMLGVKDEYIPASWNAAESQAKQVLDPIQHPTPEGRKLADMLLDLGMNLDLTLLSRGVLGALTRFMLGDKAADGLNIPREPVWTPLLETAWTPYVLVREGLLNVGMPREAYWMIDEFLRQFVLFYMSELRMPINIEIPVFNNPSTSSPCRSGPTPRTGRPRPPPAVNPSQPPTRLRGFGSDRSVLFLLAPFRQQGDAGPGGQPFAERETQQQVDDDQRTAENDRDEDQRPQDRGVREPLEQSAEEADAPEDVEDERVHGEHAERAQCRLRDELRRGRSSRCAPIVPDETDQPQQGEPAHEPRQRHRIPGGVRLPRDIARRGRQQVTGDGEGRTSRGDEHHRGHVFTQPLVHGLLVLRREHTHGDEQRVHRQRLPEVVIGDVPGGARRPRQVLVDDEHRDLDERATGQQEPRPVAAAVEDP</sequence>
<feature type="compositionally biased region" description="Basic and acidic residues" evidence="1">
    <location>
        <begin position="653"/>
        <end position="665"/>
    </location>
</feature>
<evidence type="ECO:0000313" key="4">
    <source>
        <dbReference type="EMBL" id="GAA13630.1"/>
    </source>
</evidence>
<feature type="domain" description="ER-bound oxygenase mpaB/mpaB'/Rubber oxygenase catalytic" evidence="3">
    <location>
        <begin position="130"/>
        <end position="349"/>
    </location>
</feature>
<dbReference type="Proteomes" id="UP000003558">
    <property type="component" value="Unassembled WGS sequence"/>
</dbReference>
<keyword evidence="2" id="KW-1133">Transmembrane helix</keyword>
<dbReference type="PANTHER" id="PTHR37539">
    <property type="entry name" value="SECRETED PROTEIN-RELATED"/>
    <property type="match status" value="1"/>
</dbReference>
<dbReference type="InterPro" id="IPR037473">
    <property type="entry name" value="Lcp-like"/>
</dbReference>
<dbReference type="eggNOG" id="ENOG502Z8CU">
    <property type="taxonomic scope" value="Bacteria"/>
</dbReference>
<feature type="compositionally biased region" description="Basic and acidic residues" evidence="1">
    <location>
        <begin position="590"/>
        <end position="601"/>
    </location>
</feature>
<reference evidence="4 5" key="1">
    <citation type="submission" date="2011-05" db="EMBL/GenBank/DDBJ databases">
        <title>Whole genome shotgun sequence of Gordonia alkanivorans NBRC 16433.</title>
        <authorList>
            <person name="Hosoyama A."/>
            <person name="Nakamura S."/>
            <person name="Takarada H."/>
            <person name="Tsuchikane K."/>
            <person name="Yamazaki S."/>
            <person name="Fujita N."/>
        </authorList>
    </citation>
    <scope>NUCLEOTIDE SEQUENCE [LARGE SCALE GENOMIC DNA]</scope>
    <source>
        <strain evidence="4 5">NBRC 16433</strain>
    </source>
</reference>
<feature type="compositionally biased region" description="Basic and acidic residues" evidence="1">
    <location>
        <begin position="516"/>
        <end position="536"/>
    </location>
</feature>
<feature type="region of interest" description="Disordered" evidence="1">
    <location>
        <begin position="640"/>
        <end position="681"/>
    </location>
</feature>
<dbReference type="PROSITE" id="PS51318">
    <property type="entry name" value="TAT"/>
    <property type="match status" value="1"/>
</dbReference>
<feature type="region of interest" description="Disordered" evidence="1">
    <location>
        <begin position="454"/>
        <end position="604"/>
    </location>
</feature>
<dbReference type="Pfam" id="PF09995">
    <property type="entry name" value="MPAB_Lcp_cat"/>
    <property type="match status" value="1"/>
</dbReference>
<protein>
    <recommendedName>
        <fullName evidence="3">ER-bound oxygenase mpaB/mpaB'/Rubber oxygenase catalytic domain-containing protein</fullName>
    </recommendedName>
</protein>
<feature type="transmembrane region" description="Helical" evidence="2">
    <location>
        <begin position="12"/>
        <end position="33"/>
    </location>
</feature>
<feature type="compositionally biased region" description="Acidic residues" evidence="1">
    <location>
        <begin position="503"/>
        <end position="515"/>
    </location>
</feature>
<dbReference type="PANTHER" id="PTHR37539:SF1">
    <property type="entry name" value="ER-BOUND OXYGENASE MPAB_MPAB'_RUBBER OXYGENASE CATALYTIC DOMAIN-CONTAINING PROTEIN"/>
    <property type="match status" value="1"/>
</dbReference>
<dbReference type="InterPro" id="IPR018713">
    <property type="entry name" value="MPAB/Lcp_cat_dom"/>
</dbReference>
<feature type="region of interest" description="Disordered" evidence="1">
    <location>
        <begin position="401"/>
        <end position="438"/>
    </location>
</feature>
<dbReference type="EMBL" id="BACI01000087">
    <property type="protein sequence ID" value="GAA13630.1"/>
    <property type="molecule type" value="Genomic_DNA"/>
</dbReference>
<organism evidence="4 5">
    <name type="scientific">Gordonia alkanivorans NBRC 16433</name>
    <dbReference type="NCBI Taxonomy" id="1027371"/>
    <lineage>
        <taxon>Bacteria</taxon>
        <taxon>Bacillati</taxon>
        <taxon>Actinomycetota</taxon>
        <taxon>Actinomycetes</taxon>
        <taxon>Mycobacteriales</taxon>
        <taxon>Gordoniaceae</taxon>
        <taxon>Gordonia</taxon>
    </lineage>
</organism>
<dbReference type="STRING" id="1027371.GOALK_087_00281"/>